<evidence type="ECO:0008006" key="2">
    <source>
        <dbReference type="Google" id="ProtNLM"/>
    </source>
</evidence>
<organism evidence="1">
    <name type="scientific">bioreactor metagenome</name>
    <dbReference type="NCBI Taxonomy" id="1076179"/>
    <lineage>
        <taxon>unclassified sequences</taxon>
        <taxon>metagenomes</taxon>
        <taxon>ecological metagenomes</taxon>
    </lineage>
</organism>
<proteinExistence type="predicted"/>
<reference evidence="1" key="1">
    <citation type="submission" date="2019-08" db="EMBL/GenBank/DDBJ databases">
        <authorList>
            <person name="Kucharzyk K."/>
            <person name="Murdoch R.W."/>
            <person name="Higgins S."/>
            <person name="Loffler F."/>
        </authorList>
    </citation>
    <scope>NUCLEOTIDE SEQUENCE</scope>
</reference>
<accession>A0A645A320</accession>
<protein>
    <recommendedName>
        <fullName evidence="2">WbqC-like protein family protein</fullName>
    </recommendedName>
</protein>
<gene>
    <name evidence="1" type="ORF">SDC9_93356</name>
</gene>
<dbReference type="Pfam" id="PF08889">
    <property type="entry name" value="WbqC"/>
    <property type="match status" value="1"/>
</dbReference>
<dbReference type="EMBL" id="VSSQ01011360">
    <property type="protein sequence ID" value="MPM46651.1"/>
    <property type="molecule type" value="Genomic_DNA"/>
</dbReference>
<comment type="caution">
    <text evidence="1">The sequence shown here is derived from an EMBL/GenBank/DDBJ whole genome shotgun (WGS) entry which is preliminary data.</text>
</comment>
<name>A0A645A320_9ZZZZ</name>
<evidence type="ECO:0000313" key="1">
    <source>
        <dbReference type="EMBL" id="MPM46651.1"/>
    </source>
</evidence>
<dbReference type="AlphaFoldDB" id="A0A645A320"/>
<sequence>MTENHFRILIPSLLAPPVKIFSRMSAAEEIVVDIHETYPKQTLRNRYYIGSPNEVRALVVPVKKPNGHRTKTSEIEIDYSENWPLYHKKSLLTAYSKSPFFLYYADYVYAEFERKHPFLFDLNSALQSLFMKWLHIETPVRMAEEFIRGFDGADLRTAFKNNSSWQLSREYYQPFGENYGFRNSLSVLDILFNLGPEAEGYIKKETDYADIQSC</sequence>
<dbReference type="InterPro" id="IPR014985">
    <property type="entry name" value="WbqC"/>
</dbReference>